<evidence type="ECO:0000313" key="4">
    <source>
        <dbReference type="Proteomes" id="UP000319514"/>
    </source>
</evidence>
<feature type="transmembrane region" description="Helical" evidence="1">
    <location>
        <begin position="20"/>
        <end position="37"/>
    </location>
</feature>
<dbReference type="AlphaFoldDB" id="A0A542ZLY1"/>
<dbReference type="NCBIfam" id="TIGR00277">
    <property type="entry name" value="HDIG"/>
    <property type="match status" value="1"/>
</dbReference>
<keyword evidence="4" id="KW-1185">Reference proteome</keyword>
<evidence type="ECO:0000313" key="3">
    <source>
        <dbReference type="EMBL" id="TQL61374.1"/>
    </source>
</evidence>
<evidence type="ECO:0000259" key="2">
    <source>
        <dbReference type="PROSITE" id="PS51832"/>
    </source>
</evidence>
<organism evidence="3 4">
    <name type="scientific">Oryzihumus leptocrescens</name>
    <dbReference type="NCBI Taxonomy" id="297536"/>
    <lineage>
        <taxon>Bacteria</taxon>
        <taxon>Bacillati</taxon>
        <taxon>Actinomycetota</taxon>
        <taxon>Actinomycetes</taxon>
        <taxon>Micrococcales</taxon>
        <taxon>Intrasporangiaceae</taxon>
        <taxon>Oryzihumus</taxon>
    </lineage>
</organism>
<feature type="domain" description="HD-GYP" evidence="2">
    <location>
        <begin position="242"/>
        <end position="437"/>
    </location>
</feature>
<feature type="transmembrane region" description="Helical" evidence="1">
    <location>
        <begin position="73"/>
        <end position="98"/>
    </location>
</feature>
<dbReference type="PROSITE" id="PS51832">
    <property type="entry name" value="HD_GYP"/>
    <property type="match status" value="1"/>
</dbReference>
<dbReference type="Pfam" id="PF13487">
    <property type="entry name" value="HD_5"/>
    <property type="match status" value="1"/>
</dbReference>
<dbReference type="OrthoDB" id="9802066at2"/>
<dbReference type="PANTHER" id="PTHR43155">
    <property type="entry name" value="CYCLIC DI-GMP PHOSPHODIESTERASE PA4108-RELATED"/>
    <property type="match status" value="1"/>
</dbReference>
<feature type="transmembrane region" description="Helical" evidence="1">
    <location>
        <begin position="119"/>
        <end position="146"/>
    </location>
</feature>
<sequence>MTSRQGRPASSGGAPAGVRVYISLVFLAAAGLAALCWRSFPVPDMGVALVVLCAMGTLSSWRRAGHIKSQVTFTFTSIILLTSVAVVGPAGAAIVGLVTPALELRRQRLDARLFNTGMASIIGAVGGLAYLLAGGIVHISAAAGVLPLLTKVFFPLMVADVAQCLVNALVLGGIVNLSQGVPLRRFVPGMLSSSGPAYIGYGVIGYLFVILWIPAQVGPFSAVLVLAPLFVARWAFVQYGEEQRAHERTLSALVTAVETKDPFTRGHSERIASLCERIAGAMALGQRRTEALRYAGMLHDIGKLGIPSRLLRQSGPLSDDELETVAMHAVRGVEMVRDIDFLQESVEGIRHHHERFDGRGYPAGLSGTDIPEFARIIAVADAFDSLTTTRPDRPALPVEDALAELRARSGTHLDPAIVAALERALARQSWQRAEVDPDTLAGHAGTYDHDDPVESDTLAARADRAAARQAPLRQEVTR</sequence>
<dbReference type="SUPFAM" id="SSF109604">
    <property type="entry name" value="HD-domain/PDEase-like"/>
    <property type="match status" value="1"/>
</dbReference>
<dbReference type="InterPro" id="IPR006675">
    <property type="entry name" value="HDIG_dom"/>
</dbReference>
<dbReference type="RefSeq" id="WP_141789167.1">
    <property type="nucleotide sequence ID" value="NZ_BAAAKX010000001.1"/>
</dbReference>
<dbReference type="PANTHER" id="PTHR43155:SF2">
    <property type="entry name" value="CYCLIC DI-GMP PHOSPHODIESTERASE PA4108"/>
    <property type="match status" value="1"/>
</dbReference>
<dbReference type="InterPro" id="IPR003607">
    <property type="entry name" value="HD/PDEase_dom"/>
</dbReference>
<name>A0A542ZLY1_9MICO</name>
<feature type="transmembrane region" description="Helical" evidence="1">
    <location>
        <begin position="196"/>
        <end position="213"/>
    </location>
</feature>
<dbReference type="EMBL" id="VFOQ01000001">
    <property type="protein sequence ID" value="TQL61374.1"/>
    <property type="molecule type" value="Genomic_DNA"/>
</dbReference>
<keyword evidence="3" id="KW-0808">Transferase</keyword>
<dbReference type="GO" id="GO:0016740">
    <property type="term" value="F:transferase activity"/>
    <property type="evidence" value="ECO:0007669"/>
    <property type="project" value="UniProtKB-KW"/>
</dbReference>
<reference evidence="3 4" key="1">
    <citation type="submission" date="2019-06" db="EMBL/GenBank/DDBJ databases">
        <title>Sequencing the genomes of 1000 actinobacteria strains.</title>
        <authorList>
            <person name="Klenk H.-P."/>
        </authorList>
    </citation>
    <scope>NUCLEOTIDE SEQUENCE [LARGE SCALE GENOMIC DNA]</scope>
    <source>
        <strain evidence="3 4">DSM 18082</strain>
    </source>
</reference>
<comment type="caution">
    <text evidence="3">The sequence shown here is derived from an EMBL/GenBank/DDBJ whole genome shotgun (WGS) entry which is preliminary data.</text>
</comment>
<feature type="transmembrane region" description="Helical" evidence="1">
    <location>
        <begin position="152"/>
        <end position="175"/>
    </location>
</feature>
<proteinExistence type="predicted"/>
<keyword evidence="1" id="KW-0812">Transmembrane</keyword>
<keyword evidence="1" id="KW-0472">Membrane</keyword>
<dbReference type="Gene3D" id="1.10.3210.10">
    <property type="entry name" value="Hypothetical protein af1432"/>
    <property type="match status" value="1"/>
</dbReference>
<accession>A0A542ZLY1</accession>
<dbReference type="SMART" id="SM00471">
    <property type="entry name" value="HDc"/>
    <property type="match status" value="1"/>
</dbReference>
<keyword evidence="1" id="KW-1133">Transmembrane helix</keyword>
<evidence type="ECO:0000256" key="1">
    <source>
        <dbReference type="SAM" id="Phobius"/>
    </source>
</evidence>
<protein>
    <submittedName>
        <fullName evidence="3">Putative nucleotidyltransferase with HDIG domain</fullName>
    </submittedName>
</protein>
<gene>
    <name evidence="3" type="ORF">FB474_2783</name>
</gene>
<feature type="transmembrane region" description="Helical" evidence="1">
    <location>
        <begin position="219"/>
        <end position="236"/>
    </location>
</feature>
<dbReference type="InterPro" id="IPR037522">
    <property type="entry name" value="HD_GYP_dom"/>
</dbReference>
<dbReference type="Proteomes" id="UP000319514">
    <property type="component" value="Unassembled WGS sequence"/>
</dbReference>
<dbReference type="CDD" id="cd00077">
    <property type="entry name" value="HDc"/>
    <property type="match status" value="1"/>
</dbReference>